<feature type="transmembrane region" description="Helical" evidence="1">
    <location>
        <begin position="21"/>
        <end position="44"/>
    </location>
</feature>
<organism evidence="2 3">
    <name type="scientific">Caenorhabditis remanei</name>
    <name type="common">Caenorhabditis vulgaris</name>
    <dbReference type="NCBI Taxonomy" id="31234"/>
    <lineage>
        <taxon>Eukaryota</taxon>
        <taxon>Metazoa</taxon>
        <taxon>Ecdysozoa</taxon>
        <taxon>Nematoda</taxon>
        <taxon>Chromadorea</taxon>
        <taxon>Rhabditida</taxon>
        <taxon>Rhabditina</taxon>
        <taxon>Rhabditomorpha</taxon>
        <taxon>Rhabditoidea</taxon>
        <taxon>Rhabditidae</taxon>
        <taxon>Peloderinae</taxon>
        <taxon>Caenorhabditis</taxon>
    </lineage>
</organism>
<evidence type="ECO:0000313" key="2">
    <source>
        <dbReference type="EMBL" id="KAF1750699.1"/>
    </source>
</evidence>
<sequence>MATALIITLESKSNQIFESKALGYIGDISYVVYLVHWPVLSIFISATVNSHLFCIMITFIASIILHHIFEKQYLQLSWKGVIPLIIVLILGNSYLQYSIRNDTFWKTTIPPEIEDVVHSNKKFFEYFWKVEPQNEKCIETEIQPLYEKMYGYCKFPQGRGNFSIMMLGNSYVMNLGEHIRAHFHHNYSDYRYVAINGELI</sequence>
<dbReference type="GO" id="GO:0000271">
    <property type="term" value="P:polysaccharide biosynthetic process"/>
    <property type="evidence" value="ECO:0007669"/>
    <property type="project" value="TreeGrafter"/>
</dbReference>
<dbReference type="GeneID" id="78776517"/>
<accession>A0A6A5G878</accession>
<dbReference type="AlphaFoldDB" id="A0A6A5G878"/>
<keyword evidence="1" id="KW-0812">Transmembrane</keyword>
<proteinExistence type="predicted"/>
<dbReference type="GO" id="GO:0016020">
    <property type="term" value="C:membrane"/>
    <property type="evidence" value="ECO:0007669"/>
    <property type="project" value="TreeGrafter"/>
</dbReference>
<dbReference type="CTD" id="78776517"/>
<evidence type="ECO:0000256" key="1">
    <source>
        <dbReference type="SAM" id="Phobius"/>
    </source>
</evidence>
<keyword evidence="1" id="KW-0472">Membrane</keyword>
<dbReference type="EMBL" id="WUAV01000005">
    <property type="protein sequence ID" value="KAF1750699.1"/>
    <property type="molecule type" value="Genomic_DNA"/>
</dbReference>
<feature type="transmembrane region" description="Helical" evidence="1">
    <location>
        <begin position="50"/>
        <end position="69"/>
    </location>
</feature>
<feature type="transmembrane region" description="Helical" evidence="1">
    <location>
        <begin position="81"/>
        <end position="99"/>
    </location>
</feature>
<protein>
    <recommendedName>
        <fullName evidence="4">Acyltransferase 3 domain-containing protein</fullName>
    </recommendedName>
</protein>
<dbReference type="RefSeq" id="XP_053580890.1">
    <property type="nucleotide sequence ID" value="XM_053731977.1"/>
</dbReference>
<dbReference type="PANTHER" id="PTHR23028">
    <property type="entry name" value="ACETYLTRANSFERASE"/>
    <property type="match status" value="1"/>
</dbReference>
<gene>
    <name evidence="2" type="ORF">GCK72_017250</name>
</gene>
<dbReference type="KEGG" id="crq:GCK72_017250"/>
<evidence type="ECO:0000313" key="3">
    <source>
        <dbReference type="Proteomes" id="UP000483820"/>
    </source>
</evidence>
<dbReference type="InterPro" id="IPR050879">
    <property type="entry name" value="Acyltransferase_3"/>
</dbReference>
<keyword evidence="1" id="KW-1133">Transmembrane helix</keyword>
<dbReference type="PANTHER" id="PTHR23028:SF127">
    <property type="entry name" value="ACYL_TRANSF_3 DOMAIN-CONTAINING PROTEIN-RELATED"/>
    <property type="match status" value="1"/>
</dbReference>
<comment type="caution">
    <text evidence="2">The sequence shown here is derived from an EMBL/GenBank/DDBJ whole genome shotgun (WGS) entry which is preliminary data.</text>
</comment>
<evidence type="ECO:0008006" key="4">
    <source>
        <dbReference type="Google" id="ProtNLM"/>
    </source>
</evidence>
<reference evidence="2 3" key="1">
    <citation type="submission" date="2019-12" db="EMBL/GenBank/DDBJ databases">
        <title>Chromosome-level assembly of the Caenorhabditis remanei genome.</title>
        <authorList>
            <person name="Teterina A.A."/>
            <person name="Willis J.H."/>
            <person name="Phillips P.C."/>
        </authorList>
    </citation>
    <scope>NUCLEOTIDE SEQUENCE [LARGE SCALE GENOMIC DNA]</scope>
    <source>
        <strain evidence="2 3">PX506</strain>
        <tissue evidence="2">Whole organism</tissue>
    </source>
</reference>
<name>A0A6A5G878_CAERE</name>
<dbReference type="Proteomes" id="UP000483820">
    <property type="component" value="Chromosome V"/>
</dbReference>